<dbReference type="RefSeq" id="XP_013315477.1">
    <property type="nucleotide sequence ID" value="XM_013460023.1"/>
</dbReference>
<dbReference type="EMBL" id="KN847320">
    <property type="protein sequence ID" value="KIW54890.1"/>
    <property type="molecule type" value="Genomic_DNA"/>
</dbReference>
<dbReference type="PANTHER" id="PTHR48419:SF1">
    <property type="entry name" value="SULFOTRANSFERASE DOMAIN-CONTAINING PROTEIN"/>
    <property type="match status" value="1"/>
</dbReference>
<organism evidence="1 2">
    <name type="scientific">Exophiala xenobiotica</name>
    <dbReference type="NCBI Taxonomy" id="348802"/>
    <lineage>
        <taxon>Eukaryota</taxon>
        <taxon>Fungi</taxon>
        <taxon>Dikarya</taxon>
        <taxon>Ascomycota</taxon>
        <taxon>Pezizomycotina</taxon>
        <taxon>Eurotiomycetes</taxon>
        <taxon>Chaetothyriomycetidae</taxon>
        <taxon>Chaetothyriales</taxon>
        <taxon>Herpotrichiellaceae</taxon>
        <taxon>Exophiala</taxon>
    </lineage>
</organism>
<name>A0A0D2EJP8_9EURO</name>
<dbReference type="InterPro" id="IPR027417">
    <property type="entry name" value="P-loop_NTPase"/>
</dbReference>
<evidence type="ECO:0000313" key="1">
    <source>
        <dbReference type="EMBL" id="KIW54890.1"/>
    </source>
</evidence>
<dbReference type="PANTHER" id="PTHR48419">
    <property type="entry name" value="SULFOTRANSFERASE DOMAIN-CONTAINING PROTEIN"/>
    <property type="match status" value="1"/>
</dbReference>
<dbReference type="GeneID" id="25329129"/>
<dbReference type="Proteomes" id="UP000054342">
    <property type="component" value="Unassembled WGS sequence"/>
</dbReference>
<proteinExistence type="predicted"/>
<evidence type="ECO:0008006" key="3">
    <source>
        <dbReference type="Google" id="ProtNLM"/>
    </source>
</evidence>
<dbReference type="SUPFAM" id="SSF52540">
    <property type="entry name" value="P-loop containing nucleoside triphosphate hydrolases"/>
    <property type="match status" value="1"/>
</dbReference>
<keyword evidence="2" id="KW-1185">Reference proteome</keyword>
<dbReference type="Gene3D" id="3.40.50.300">
    <property type="entry name" value="P-loop containing nucleotide triphosphate hydrolases"/>
    <property type="match status" value="1"/>
</dbReference>
<evidence type="ECO:0000313" key="2">
    <source>
        <dbReference type="Proteomes" id="UP000054342"/>
    </source>
</evidence>
<dbReference type="OrthoDB" id="2405944at2759"/>
<dbReference type="STRING" id="348802.A0A0D2EJP8"/>
<accession>A0A0D2EJP8</accession>
<dbReference type="AlphaFoldDB" id="A0A0D2EJP8"/>
<sequence>MANTKPIFCATHPRACSTAFERVFMTRKDLACVHEPFGDAFYYGPERMGVRYEHDEEARRATGFSNSTYKTIFDRLEREGSEGKRVFIKDITYYLFPPEQQPARIAPSLLTKKRGIGTDTAVNGVNGTNGVNGVNGVNGHVPSAKPPFPYPTEGEPGNPTVVPRALLEQFHFTFLIRDPHSSIPSYYRCCIPPLDDMTGWYVFYPSEAGYDELRRFFDYARESGLVGKKITGQANGVAHGDADKPEICMIDADDLLDDPEGVLRAYCKSVGLEFTLDMLNWDNEEDHERAKAAFEKWKGWHEDAIDSTDLKPRAHKKVAKTEAQWDAEWKEKYGEEGAKIIRDTVDKNMDHYLYLKQFVLKA</sequence>
<reference evidence="1 2" key="1">
    <citation type="submission" date="2015-01" db="EMBL/GenBank/DDBJ databases">
        <title>The Genome Sequence of Exophiala xenobiotica CBS118157.</title>
        <authorList>
            <consortium name="The Broad Institute Genomics Platform"/>
            <person name="Cuomo C."/>
            <person name="de Hoog S."/>
            <person name="Gorbushina A."/>
            <person name="Stielow B."/>
            <person name="Teixiera M."/>
            <person name="Abouelleil A."/>
            <person name="Chapman S.B."/>
            <person name="Priest M."/>
            <person name="Young S.K."/>
            <person name="Wortman J."/>
            <person name="Nusbaum C."/>
            <person name="Birren B."/>
        </authorList>
    </citation>
    <scope>NUCLEOTIDE SEQUENCE [LARGE SCALE GENOMIC DNA]</scope>
    <source>
        <strain evidence="1 2">CBS 118157</strain>
    </source>
</reference>
<dbReference type="HOGENOM" id="CLU_033907_0_0_1"/>
<dbReference type="InterPro" id="IPR053226">
    <property type="entry name" value="Pyrrolopyrazine_biosynth_F"/>
</dbReference>
<protein>
    <recommendedName>
        <fullName evidence="3">Sulfotransferase domain-containing protein</fullName>
    </recommendedName>
</protein>
<gene>
    <name evidence="1" type="ORF">PV05_07221</name>
</gene>